<dbReference type="Gene3D" id="2.30.300.10">
    <property type="entry name" value="Baseplate protein-like domain - beta roll fold"/>
    <property type="match status" value="1"/>
</dbReference>
<dbReference type="AlphaFoldDB" id="M5DNC4"/>
<proteinExistence type="predicted"/>
<dbReference type="Proteomes" id="UP000011866">
    <property type="component" value="Chromosome"/>
</dbReference>
<dbReference type="Pfam" id="PF21929">
    <property type="entry name" value="GpP_4th"/>
    <property type="match status" value="1"/>
</dbReference>
<dbReference type="SUPFAM" id="SSF69279">
    <property type="entry name" value="Phage tail proteins"/>
    <property type="match status" value="2"/>
</dbReference>
<dbReference type="PIRSF" id="PIRSF004440">
    <property type="entry name" value="GpP"/>
    <property type="match status" value="1"/>
</dbReference>
<reference evidence="4 5" key="1">
    <citation type="journal article" date="2013" name="Genome Announc.">
        <title>Genome Sequence of Thalassolituus oleivorans MIL-1 (DSM 14913T).</title>
        <authorList>
            <person name="Golyshin P.N."/>
            <person name="Werner J."/>
            <person name="Chernikova T.N."/>
            <person name="Tran H."/>
            <person name="Ferrer M."/>
            <person name="Yakimov M.M."/>
            <person name="Teeling H."/>
            <person name="Golyshina O.V."/>
        </authorList>
    </citation>
    <scope>NUCLEOTIDE SEQUENCE [LARGE SCALE GENOMIC DNA]</scope>
    <source>
        <strain evidence="4 5">MIL-1</strain>
    </source>
</reference>
<dbReference type="KEGG" id="tol:TOL_0504"/>
<evidence type="ECO:0000259" key="3">
    <source>
        <dbReference type="Pfam" id="PF22255"/>
    </source>
</evidence>
<evidence type="ECO:0000313" key="4">
    <source>
        <dbReference type="EMBL" id="CCU70943.1"/>
    </source>
</evidence>
<dbReference type="InterPro" id="IPR053982">
    <property type="entry name" value="Gp44/GpP-like_C"/>
</dbReference>
<evidence type="ECO:0000313" key="5">
    <source>
        <dbReference type="Proteomes" id="UP000011866"/>
    </source>
</evidence>
<sequence length="354" mass="38158">MSELVLRVDGRNYIGFKEVVLLRSIEQGPHQFELKIAPDLNTNGGVFEVEDGMSCQAYIDDDLVLTGAVDDINVDYDSQTHEITVIGRSKCGDLADCSTTGQQIKAGQTLLSVARQLCKPFGISVIVDSSATAAANQSFTATDLTLDAGQLIWEALEELARIRAVLLISDAAGNLVITRSGTGTADVPLVLGANIKAASAQRSHRSLFSEYTVAGQAANWATLSAEANSQSKSTITGDARRYRPSVIVTDQSVDSAACQARAEWQRRVSYGRSRSINYTMRGWRQSGDEGRIWMPNELVRVTDKFSGLDNAQRLITAVATNLTTRSGRTSTLTVMPKAAFDLITQPESTSGATL</sequence>
<dbReference type="HOGENOM" id="CLU_060292_0_0_6"/>
<protein>
    <submittedName>
        <fullName evidence="4">Uncharacterized protein</fullName>
    </submittedName>
</protein>
<dbReference type="GeneID" id="79175488"/>
<dbReference type="RefSeq" id="WP_015485683.1">
    <property type="nucleotide sequence ID" value="NC_020888.1"/>
</dbReference>
<name>M5DNC4_9GAMM</name>
<evidence type="ECO:0000259" key="2">
    <source>
        <dbReference type="Pfam" id="PF21929"/>
    </source>
</evidence>
<keyword evidence="5" id="KW-1185">Reference proteome</keyword>
<dbReference type="Gene3D" id="3.55.50.10">
    <property type="entry name" value="Baseplate protein-like domains"/>
    <property type="match status" value="1"/>
</dbReference>
<dbReference type="Pfam" id="PF21683">
    <property type="entry name" value="GpP-like_1st"/>
    <property type="match status" value="1"/>
</dbReference>
<feature type="domain" description="Baseplate hub protein gp44/GpP-like C-terminal" evidence="2">
    <location>
        <begin position="256"/>
        <end position="342"/>
    </location>
</feature>
<organism evidence="4 5">
    <name type="scientific">Thalassolituus oleivorans MIL-1</name>
    <dbReference type="NCBI Taxonomy" id="1298593"/>
    <lineage>
        <taxon>Bacteria</taxon>
        <taxon>Pseudomonadati</taxon>
        <taxon>Pseudomonadota</taxon>
        <taxon>Gammaproteobacteria</taxon>
        <taxon>Oceanospirillales</taxon>
        <taxon>Oceanospirillaceae</taxon>
        <taxon>Thalassolituus</taxon>
    </lineage>
</organism>
<dbReference type="InterPro" id="IPR049354">
    <property type="entry name" value="GpP-like_N"/>
</dbReference>
<accession>M5DNC4</accession>
<dbReference type="Gene3D" id="3.30.1920.10">
    <property type="entry name" value="Baseplate protein-like domains - 2 layer sandwich fold"/>
    <property type="match status" value="1"/>
</dbReference>
<dbReference type="Pfam" id="PF22255">
    <property type="entry name" value="Gp44-like_2nd"/>
    <property type="match status" value="1"/>
</dbReference>
<feature type="domain" description="Baseplate hub protein gp44/GpP-like second" evidence="3">
    <location>
        <begin position="91"/>
        <end position="179"/>
    </location>
</feature>
<feature type="domain" description="Baseplate hub protein gp44-like N-terminal" evidence="1">
    <location>
        <begin position="4"/>
        <end position="89"/>
    </location>
</feature>
<dbReference type="InterPro" id="IPR026276">
    <property type="entry name" value="Baseplate_GpP"/>
</dbReference>
<dbReference type="eggNOG" id="COG4379">
    <property type="taxonomic scope" value="Bacteria"/>
</dbReference>
<dbReference type="EMBL" id="HF680312">
    <property type="protein sequence ID" value="CCU70943.1"/>
    <property type="molecule type" value="Genomic_DNA"/>
</dbReference>
<evidence type="ECO:0000259" key="1">
    <source>
        <dbReference type="Pfam" id="PF21683"/>
    </source>
</evidence>
<dbReference type="InterPro" id="IPR053981">
    <property type="entry name" value="Gp44/GpP-like_2nd"/>
</dbReference>
<gene>
    <name evidence="4" type="ORF">TOL_0504</name>
</gene>
<dbReference type="InterPro" id="IPR023399">
    <property type="entry name" value="Baseplate-like_2-layer_sand"/>
</dbReference>